<dbReference type="Proteomes" id="UP000178187">
    <property type="component" value="Unassembled WGS sequence"/>
</dbReference>
<gene>
    <name evidence="3" type="ORF">A3G33_01710</name>
</gene>
<feature type="transmembrane region" description="Helical" evidence="1">
    <location>
        <begin position="577"/>
        <end position="597"/>
    </location>
</feature>
<feature type="transmembrane region" description="Helical" evidence="1">
    <location>
        <begin position="351"/>
        <end position="368"/>
    </location>
</feature>
<feature type="transmembrane region" description="Helical" evidence="1">
    <location>
        <begin position="223"/>
        <end position="251"/>
    </location>
</feature>
<feature type="transmembrane region" description="Helical" evidence="1">
    <location>
        <begin position="128"/>
        <end position="149"/>
    </location>
</feature>
<feature type="transmembrane region" description="Helical" evidence="1">
    <location>
        <begin position="554"/>
        <end position="571"/>
    </location>
</feature>
<reference evidence="3 4" key="1">
    <citation type="journal article" date="2016" name="Nat. Commun.">
        <title>Thousands of microbial genomes shed light on interconnected biogeochemical processes in an aquifer system.</title>
        <authorList>
            <person name="Anantharaman K."/>
            <person name="Brown C.T."/>
            <person name="Hug L.A."/>
            <person name="Sharon I."/>
            <person name="Castelle C.J."/>
            <person name="Probst A.J."/>
            <person name="Thomas B.C."/>
            <person name="Singh A."/>
            <person name="Wilkins M.J."/>
            <person name="Karaoz U."/>
            <person name="Brodie E.L."/>
            <person name="Williams K.H."/>
            <person name="Hubbard S.S."/>
            <person name="Banfield J.F."/>
        </authorList>
    </citation>
    <scope>NUCLEOTIDE SEQUENCE [LARGE SCALE GENOMIC DNA]</scope>
</reference>
<dbReference type="AlphaFoldDB" id="A0A1G1KVB2"/>
<feature type="transmembrane region" description="Helical" evidence="1">
    <location>
        <begin position="526"/>
        <end position="542"/>
    </location>
</feature>
<feature type="transmembrane region" description="Helical" evidence="1">
    <location>
        <begin position="406"/>
        <end position="423"/>
    </location>
</feature>
<comment type="caution">
    <text evidence="3">The sequence shown here is derived from an EMBL/GenBank/DDBJ whole genome shotgun (WGS) entry which is preliminary data.</text>
</comment>
<dbReference type="InterPro" id="IPR018677">
    <property type="entry name" value="DUF2157"/>
</dbReference>
<keyword evidence="1" id="KW-0812">Transmembrane</keyword>
<feature type="transmembrane region" description="Helical" evidence="1">
    <location>
        <begin position="191"/>
        <end position="211"/>
    </location>
</feature>
<organism evidence="3 4">
    <name type="scientific">Candidatus Danuiimicrobium aquiferis</name>
    <dbReference type="NCBI Taxonomy" id="1801832"/>
    <lineage>
        <taxon>Bacteria</taxon>
        <taxon>Pseudomonadati</taxon>
        <taxon>Candidatus Omnitrophota</taxon>
        <taxon>Candidatus Danuiimicrobium</taxon>
    </lineage>
</organism>
<proteinExistence type="predicted"/>
<dbReference type="EMBL" id="MHFR01000048">
    <property type="protein sequence ID" value="OGW96831.1"/>
    <property type="molecule type" value="Genomic_DNA"/>
</dbReference>
<feature type="transmembrane region" description="Helical" evidence="1">
    <location>
        <begin position="503"/>
        <end position="520"/>
    </location>
</feature>
<protein>
    <recommendedName>
        <fullName evidence="2">DUF2157 domain-containing protein</fullName>
    </recommendedName>
</protein>
<sequence>MEYRVVLYELNKWLNDEDVLRTIESVGVPSRKEVLNLIKRNRVLYIKSLEESKARALADFFKGRGIDCDLEPMELDDTVRNWILEEGKKWLKRSFVYPHHLVSIWRNYGLEAAGSVLPPVKAKDPKSLIKTILTIGAVLIGLGIILFIASNWQRFPNSMKIIGSTVSTLAFLHAGYYVREKSFGPKHLTNALFLISIFSIGSTIALISQIYHVEADSYILPLIWGFLALPVFFFLDYFPAIYIASGLWLLANVLYQSLIGTAPWFYPLLLLGFLLPYSARKKDENFFNVNLVFLMVALSMTTIVKDFVASSIWVLSLTYLLKRKKTELYEYLVMAGFFIWNINFVQNFGRFPNLLYLVILFYFVKRALSLRSNEMMIVSIFNGLYWLSSFYWQAERRFNLTPPDGSDIILYLMSVGMIFYGAGKRILSKSEWKTLANFLCYGGLVLVALMVYVMSFRFYSSRDNFFQSIPYLFSTLCFTVLSVYLALPSLVKDFQTDPRKKDEIGIYAFTAGGLILTVLVPPYAGIHVVLFNLILFFMAFMFMTKGHREQRIAFYNWGIALFIVLIISRYTDTLWAFLSRSIFFILGGVFLICWAIFIDREKKRMGKAQSDD</sequence>
<evidence type="ECO:0000259" key="2">
    <source>
        <dbReference type="Pfam" id="PF09925"/>
    </source>
</evidence>
<keyword evidence="1" id="KW-0472">Membrane</keyword>
<evidence type="ECO:0000313" key="4">
    <source>
        <dbReference type="Proteomes" id="UP000178187"/>
    </source>
</evidence>
<dbReference type="Pfam" id="PF09925">
    <property type="entry name" value="DUF2157"/>
    <property type="match status" value="1"/>
</dbReference>
<feature type="transmembrane region" description="Helical" evidence="1">
    <location>
        <begin position="291"/>
        <end position="321"/>
    </location>
</feature>
<evidence type="ECO:0000256" key="1">
    <source>
        <dbReference type="SAM" id="Phobius"/>
    </source>
</evidence>
<name>A0A1G1KVB2_9BACT</name>
<feature type="transmembrane region" description="Helical" evidence="1">
    <location>
        <begin position="471"/>
        <end position="491"/>
    </location>
</feature>
<keyword evidence="1" id="KW-1133">Transmembrane helix</keyword>
<accession>A0A1G1KVB2</accession>
<feature type="transmembrane region" description="Helical" evidence="1">
    <location>
        <begin position="375"/>
        <end position="394"/>
    </location>
</feature>
<evidence type="ECO:0000313" key="3">
    <source>
        <dbReference type="EMBL" id="OGW96831.1"/>
    </source>
</evidence>
<feature type="domain" description="DUF2157" evidence="2">
    <location>
        <begin position="89"/>
        <end position="236"/>
    </location>
</feature>
<feature type="transmembrane region" description="Helical" evidence="1">
    <location>
        <begin position="258"/>
        <end position="279"/>
    </location>
</feature>
<feature type="transmembrane region" description="Helical" evidence="1">
    <location>
        <begin position="435"/>
        <end position="459"/>
    </location>
</feature>